<proteinExistence type="inferred from homology"/>
<sequence>MPDLHHQTVLVTGATSGIGKVTATELASMGAHVVLLARNAAKAEATQQEIKAAAGHDHVDVLLADLADLEQVRRAAAEFNARYPRLDVLVNNAGLIFGAERQLSADGNELGLATNHLGPFLLTALLLKKLQASPAARVVNLASLAHKFAKPNLADIQSAQHYSAARVYANTKLYNIMFTQELARRLRAHGIGHVTTNAVHPGAVASNFGDSAGGWLGKLTQLARPFMLSVEKGAETSIFLASSPEVANVSGGYFAKKKAVPVQHPFNTPEHARQLWKLSEQLTGTSVLA</sequence>
<organism evidence="3 4">
    <name type="scientific">Hymenobacter sedentarius</name>
    <dbReference type="NCBI Taxonomy" id="1411621"/>
    <lineage>
        <taxon>Bacteria</taxon>
        <taxon>Pseudomonadati</taxon>
        <taxon>Bacteroidota</taxon>
        <taxon>Cytophagia</taxon>
        <taxon>Cytophagales</taxon>
        <taxon>Hymenobacteraceae</taxon>
        <taxon>Hymenobacter</taxon>
    </lineage>
</organism>
<name>A0A0U3T0T4_9BACT</name>
<dbReference type="PANTHER" id="PTHR43157:SF31">
    <property type="entry name" value="PHOSPHATIDYLINOSITOL-GLYCAN BIOSYNTHESIS CLASS F PROTEIN"/>
    <property type="match status" value="1"/>
</dbReference>
<evidence type="ECO:0008006" key="5">
    <source>
        <dbReference type="Google" id="ProtNLM"/>
    </source>
</evidence>
<dbReference type="KEGG" id="hyg:AUC43_16060"/>
<dbReference type="EMBL" id="CP013909">
    <property type="protein sequence ID" value="ALW86467.1"/>
    <property type="molecule type" value="Genomic_DNA"/>
</dbReference>
<accession>A0A0U3T0T4</accession>
<keyword evidence="1" id="KW-0560">Oxidoreductase</keyword>
<dbReference type="PRINTS" id="PR00080">
    <property type="entry name" value="SDRFAMILY"/>
</dbReference>
<evidence type="ECO:0000256" key="2">
    <source>
        <dbReference type="RuleBase" id="RU000363"/>
    </source>
</evidence>
<dbReference type="AlphaFoldDB" id="A0A0U3T0T4"/>
<dbReference type="Proteomes" id="UP000059542">
    <property type="component" value="Chromosome"/>
</dbReference>
<dbReference type="PRINTS" id="PR00081">
    <property type="entry name" value="GDHRDH"/>
</dbReference>
<evidence type="ECO:0000313" key="3">
    <source>
        <dbReference type="EMBL" id="ALW86467.1"/>
    </source>
</evidence>
<dbReference type="Gene3D" id="3.40.50.720">
    <property type="entry name" value="NAD(P)-binding Rossmann-like Domain"/>
    <property type="match status" value="1"/>
</dbReference>
<evidence type="ECO:0000256" key="1">
    <source>
        <dbReference type="ARBA" id="ARBA00023002"/>
    </source>
</evidence>
<dbReference type="InterPro" id="IPR002347">
    <property type="entry name" value="SDR_fam"/>
</dbReference>
<dbReference type="PANTHER" id="PTHR43157">
    <property type="entry name" value="PHOSPHATIDYLINOSITOL-GLYCAN BIOSYNTHESIS CLASS F PROTEIN-RELATED"/>
    <property type="match status" value="1"/>
</dbReference>
<dbReference type="SUPFAM" id="SSF51735">
    <property type="entry name" value="NAD(P)-binding Rossmann-fold domains"/>
    <property type="match status" value="1"/>
</dbReference>
<dbReference type="OrthoDB" id="597510at2"/>
<dbReference type="GO" id="GO:0016491">
    <property type="term" value="F:oxidoreductase activity"/>
    <property type="evidence" value="ECO:0007669"/>
    <property type="project" value="UniProtKB-KW"/>
</dbReference>
<dbReference type="CDD" id="cd05327">
    <property type="entry name" value="retinol-DH_like_SDR_c_like"/>
    <property type="match status" value="1"/>
</dbReference>
<evidence type="ECO:0000313" key="4">
    <source>
        <dbReference type="Proteomes" id="UP000059542"/>
    </source>
</evidence>
<gene>
    <name evidence="3" type="ORF">AUC43_16060</name>
</gene>
<dbReference type="STRING" id="1411621.AUC43_16060"/>
<reference evidence="3 4" key="1">
    <citation type="submission" date="2015-12" db="EMBL/GenBank/DDBJ databases">
        <authorList>
            <person name="Shamseldin A."/>
            <person name="Moawad H."/>
            <person name="Abd El-Rahim W.M."/>
            <person name="Sadowsky M.J."/>
        </authorList>
    </citation>
    <scope>NUCLEOTIDE SEQUENCE [LARGE SCALE GENOMIC DNA]</scope>
    <source>
        <strain evidence="3 4">DG5B</strain>
    </source>
</reference>
<comment type="similarity">
    <text evidence="2">Belongs to the short-chain dehydrogenases/reductases (SDR) family.</text>
</comment>
<dbReference type="InterPro" id="IPR036291">
    <property type="entry name" value="NAD(P)-bd_dom_sf"/>
</dbReference>
<keyword evidence="4" id="KW-1185">Reference proteome</keyword>
<protein>
    <recommendedName>
        <fullName evidence="5">Short-chain dehydrogenase</fullName>
    </recommendedName>
</protein>
<dbReference type="Pfam" id="PF00106">
    <property type="entry name" value="adh_short"/>
    <property type="match status" value="1"/>
</dbReference>